<evidence type="ECO:0000313" key="1">
    <source>
        <dbReference type="EMBL" id="KAF9646721.1"/>
    </source>
</evidence>
<name>A0ACB6ZAQ8_THEGA</name>
<evidence type="ECO:0000313" key="2">
    <source>
        <dbReference type="Proteomes" id="UP000886501"/>
    </source>
</evidence>
<dbReference type="EMBL" id="MU118050">
    <property type="protein sequence ID" value="KAF9646721.1"/>
    <property type="molecule type" value="Genomic_DNA"/>
</dbReference>
<reference evidence="1" key="2">
    <citation type="journal article" date="2020" name="Nat. Commun.">
        <title>Large-scale genome sequencing of mycorrhizal fungi provides insights into the early evolution of symbiotic traits.</title>
        <authorList>
            <person name="Miyauchi S."/>
            <person name="Kiss E."/>
            <person name="Kuo A."/>
            <person name="Drula E."/>
            <person name="Kohler A."/>
            <person name="Sanchez-Garcia M."/>
            <person name="Morin E."/>
            <person name="Andreopoulos B."/>
            <person name="Barry K.W."/>
            <person name="Bonito G."/>
            <person name="Buee M."/>
            <person name="Carver A."/>
            <person name="Chen C."/>
            <person name="Cichocki N."/>
            <person name="Clum A."/>
            <person name="Culley D."/>
            <person name="Crous P.W."/>
            <person name="Fauchery L."/>
            <person name="Girlanda M."/>
            <person name="Hayes R.D."/>
            <person name="Keri Z."/>
            <person name="LaButti K."/>
            <person name="Lipzen A."/>
            <person name="Lombard V."/>
            <person name="Magnuson J."/>
            <person name="Maillard F."/>
            <person name="Murat C."/>
            <person name="Nolan M."/>
            <person name="Ohm R.A."/>
            <person name="Pangilinan J."/>
            <person name="Pereira M.F."/>
            <person name="Perotto S."/>
            <person name="Peter M."/>
            <person name="Pfister S."/>
            <person name="Riley R."/>
            <person name="Sitrit Y."/>
            <person name="Stielow J.B."/>
            <person name="Szollosi G."/>
            <person name="Zifcakova L."/>
            <person name="Stursova M."/>
            <person name="Spatafora J.W."/>
            <person name="Tedersoo L."/>
            <person name="Vaario L.M."/>
            <person name="Yamada A."/>
            <person name="Yan M."/>
            <person name="Wang P."/>
            <person name="Xu J."/>
            <person name="Bruns T."/>
            <person name="Baldrian P."/>
            <person name="Vilgalys R."/>
            <person name="Dunand C."/>
            <person name="Henrissat B."/>
            <person name="Grigoriev I.V."/>
            <person name="Hibbett D."/>
            <person name="Nagy L.G."/>
            <person name="Martin F.M."/>
        </authorList>
    </citation>
    <scope>NUCLEOTIDE SEQUENCE</scope>
    <source>
        <strain evidence="1">P2</strain>
    </source>
</reference>
<gene>
    <name evidence="1" type="ORF">BDM02DRAFT_3130189</name>
</gene>
<dbReference type="Proteomes" id="UP000886501">
    <property type="component" value="Unassembled WGS sequence"/>
</dbReference>
<proteinExistence type="predicted"/>
<protein>
    <submittedName>
        <fullName evidence="1">Uncharacterized protein</fullName>
    </submittedName>
</protein>
<organism evidence="1 2">
    <name type="scientific">Thelephora ganbajun</name>
    <name type="common">Ganba fungus</name>
    <dbReference type="NCBI Taxonomy" id="370292"/>
    <lineage>
        <taxon>Eukaryota</taxon>
        <taxon>Fungi</taxon>
        <taxon>Dikarya</taxon>
        <taxon>Basidiomycota</taxon>
        <taxon>Agaricomycotina</taxon>
        <taxon>Agaricomycetes</taxon>
        <taxon>Thelephorales</taxon>
        <taxon>Thelephoraceae</taxon>
        <taxon>Thelephora</taxon>
    </lineage>
</organism>
<sequence>MTDGLQKDHNCLFRGTYLTMVLDFFVLDLKGITEGIEVEWRSAALNPLLQWQLRGIQDQETRMIKMDVGRTLEEAEEFYLKKDPLDPDNIKELLRSLIYVWPVWWSLVHLCNERNHRESYYEIFRNTKYTLEVFTETENYNANPVLHDYELQIVKNEGIERFYRHCGLIKDNEPTRGGVAPPETREEPLEPLSPTPPEQPSRPQSEQPSQTQPPQPPSQMLPPPPEIQLPPPSQIPPPQTPPPPTHSPPSSQPTGGNLSLQDI</sequence>
<comment type="caution">
    <text evidence="1">The sequence shown here is derived from an EMBL/GenBank/DDBJ whole genome shotgun (WGS) entry which is preliminary data.</text>
</comment>
<accession>A0ACB6ZAQ8</accession>
<keyword evidence="2" id="KW-1185">Reference proteome</keyword>
<reference evidence="1" key="1">
    <citation type="submission" date="2019-10" db="EMBL/GenBank/DDBJ databases">
        <authorList>
            <consortium name="DOE Joint Genome Institute"/>
            <person name="Kuo A."/>
            <person name="Miyauchi S."/>
            <person name="Kiss E."/>
            <person name="Drula E."/>
            <person name="Kohler A."/>
            <person name="Sanchez-Garcia M."/>
            <person name="Andreopoulos B."/>
            <person name="Barry K.W."/>
            <person name="Bonito G."/>
            <person name="Buee M."/>
            <person name="Carver A."/>
            <person name="Chen C."/>
            <person name="Cichocki N."/>
            <person name="Clum A."/>
            <person name="Culley D."/>
            <person name="Crous P.W."/>
            <person name="Fauchery L."/>
            <person name="Girlanda M."/>
            <person name="Hayes R."/>
            <person name="Keri Z."/>
            <person name="Labutti K."/>
            <person name="Lipzen A."/>
            <person name="Lombard V."/>
            <person name="Magnuson J."/>
            <person name="Maillard F."/>
            <person name="Morin E."/>
            <person name="Murat C."/>
            <person name="Nolan M."/>
            <person name="Ohm R."/>
            <person name="Pangilinan J."/>
            <person name="Pereira M."/>
            <person name="Perotto S."/>
            <person name="Peter M."/>
            <person name="Riley R."/>
            <person name="Sitrit Y."/>
            <person name="Stielow B."/>
            <person name="Szollosi G."/>
            <person name="Zifcakova L."/>
            <person name="Stursova M."/>
            <person name="Spatafora J.W."/>
            <person name="Tedersoo L."/>
            <person name="Vaario L.-M."/>
            <person name="Yamada A."/>
            <person name="Yan M."/>
            <person name="Wang P."/>
            <person name="Xu J."/>
            <person name="Bruns T."/>
            <person name="Baldrian P."/>
            <person name="Vilgalys R."/>
            <person name="Henrissat B."/>
            <person name="Grigoriev I.V."/>
            <person name="Hibbett D."/>
            <person name="Nagy L.G."/>
            <person name="Martin F.M."/>
        </authorList>
    </citation>
    <scope>NUCLEOTIDE SEQUENCE</scope>
    <source>
        <strain evidence="1">P2</strain>
    </source>
</reference>